<evidence type="ECO:0000256" key="2">
    <source>
        <dbReference type="ARBA" id="ARBA00023125"/>
    </source>
</evidence>
<dbReference type="EMBL" id="CP041692">
    <property type="protein sequence ID" value="QDP94671.1"/>
    <property type="molecule type" value="Genomic_DNA"/>
</dbReference>
<evidence type="ECO:0000256" key="1">
    <source>
        <dbReference type="ARBA" id="ARBA00023015"/>
    </source>
</evidence>
<name>A0A516PUN7_9ACTN</name>
<dbReference type="PRINTS" id="PR00455">
    <property type="entry name" value="HTHTETR"/>
</dbReference>
<protein>
    <submittedName>
        <fullName evidence="6">TetR/AcrR family transcriptional regulator</fullName>
    </submittedName>
</protein>
<dbReference type="AlphaFoldDB" id="A0A516PUN7"/>
<keyword evidence="7" id="KW-1185">Reference proteome</keyword>
<keyword evidence="3" id="KW-0804">Transcription</keyword>
<evidence type="ECO:0000313" key="7">
    <source>
        <dbReference type="Proteomes" id="UP000319263"/>
    </source>
</evidence>
<dbReference type="PROSITE" id="PS50977">
    <property type="entry name" value="HTH_TETR_2"/>
    <property type="match status" value="1"/>
</dbReference>
<keyword evidence="2 4" id="KW-0238">DNA-binding</keyword>
<dbReference type="GO" id="GO:0003700">
    <property type="term" value="F:DNA-binding transcription factor activity"/>
    <property type="evidence" value="ECO:0007669"/>
    <property type="project" value="TreeGrafter"/>
</dbReference>
<dbReference type="GO" id="GO:0000976">
    <property type="term" value="F:transcription cis-regulatory region binding"/>
    <property type="evidence" value="ECO:0007669"/>
    <property type="project" value="TreeGrafter"/>
</dbReference>
<dbReference type="SUPFAM" id="SSF46689">
    <property type="entry name" value="Homeodomain-like"/>
    <property type="match status" value="1"/>
</dbReference>
<keyword evidence="1" id="KW-0805">Transcription regulation</keyword>
<dbReference type="Gene3D" id="1.10.357.10">
    <property type="entry name" value="Tetracycline Repressor, domain 2"/>
    <property type="match status" value="1"/>
</dbReference>
<proteinExistence type="predicted"/>
<dbReference type="InterPro" id="IPR050109">
    <property type="entry name" value="HTH-type_TetR-like_transc_reg"/>
</dbReference>
<dbReference type="InterPro" id="IPR009057">
    <property type="entry name" value="Homeodomain-like_sf"/>
</dbReference>
<dbReference type="InterPro" id="IPR001647">
    <property type="entry name" value="HTH_TetR"/>
</dbReference>
<feature type="DNA-binding region" description="H-T-H motif" evidence="4">
    <location>
        <begin position="43"/>
        <end position="62"/>
    </location>
</feature>
<sequence length="239" mass="26592">MSEHSLTRIPLVPRATALPPDERRSQILDAAEPLLRVHGRKVSTREIAQAAEVAEGTIFRVFDSKEDLINQTIVRAIRAERTVAQLEEIDPDLDLEDTLVAVAQVLRERLRQTFELLRSIGPPANATEQDRQAFHDYMVDQNRLITAAVTQLIGPDQDQLVLTLDQTVQLLTTLTMTVSHPLLSRAHELSHLSDDPRALVDLLLHGALIDSTRTRQSFDHRSADPAPMDISAWASAPAS</sequence>
<evidence type="ECO:0000313" key="6">
    <source>
        <dbReference type="EMBL" id="QDP94671.1"/>
    </source>
</evidence>
<feature type="domain" description="HTH tetR-type" evidence="5">
    <location>
        <begin position="21"/>
        <end position="80"/>
    </location>
</feature>
<gene>
    <name evidence="6" type="ORF">FOE78_00935</name>
</gene>
<accession>A0A516PUN7</accession>
<organism evidence="6 7">
    <name type="scientific">Microlunatus elymi</name>
    <dbReference type="NCBI Taxonomy" id="2596828"/>
    <lineage>
        <taxon>Bacteria</taxon>
        <taxon>Bacillati</taxon>
        <taxon>Actinomycetota</taxon>
        <taxon>Actinomycetes</taxon>
        <taxon>Propionibacteriales</taxon>
        <taxon>Propionibacteriaceae</taxon>
        <taxon>Microlunatus</taxon>
    </lineage>
</organism>
<reference evidence="6 7" key="1">
    <citation type="submission" date="2019-07" db="EMBL/GenBank/DDBJ databases">
        <title>Microlunatus dokdonensis sp. nov. isolated from the rhizospheric soil of the wild plant Elymus tsukushiensis.</title>
        <authorList>
            <person name="Ghim S.-Y."/>
            <person name="Hwang Y.-J."/>
            <person name="Son J.-S."/>
            <person name="Shin J.-H."/>
        </authorList>
    </citation>
    <scope>NUCLEOTIDE SEQUENCE [LARGE SCALE GENOMIC DNA]</scope>
    <source>
        <strain evidence="6 7">KUDC0627</strain>
    </source>
</reference>
<evidence type="ECO:0000256" key="4">
    <source>
        <dbReference type="PROSITE-ProRule" id="PRU00335"/>
    </source>
</evidence>
<dbReference type="PANTHER" id="PTHR30055:SF234">
    <property type="entry name" value="HTH-TYPE TRANSCRIPTIONAL REGULATOR BETI"/>
    <property type="match status" value="1"/>
</dbReference>
<dbReference type="PANTHER" id="PTHR30055">
    <property type="entry name" value="HTH-TYPE TRANSCRIPTIONAL REGULATOR RUTR"/>
    <property type="match status" value="1"/>
</dbReference>
<evidence type="ECO:0000256" key="3">
    <source>
        <dbReference type="ARBA" id="ARBA00023163"/>
    </source>
</evidence>
<evidence type="ECO:0000259" key="5">
    <source>
        <dbReference type="PROSITE" id="PS50977"/>
    </source>
</evidence>
<dbReference type="KEGG" id="mik:FOE78_00935"/>
<dbReference type="Pfam" id="PF00440">
    <property type="entry name" value="TetR_N"/>
    <property type="match status" value="1"/>
</dbReference>
<dbReference type="Proteomes" id="UP000319263">
    <property type="component" value="Chromosome"/>
</dbReference>
<dbReference type="OrthoDB" id="3539650at2"/>